<sequence>MVWCEKMEMEEKLLRMEDGKKVGEQELTTEEIFEDKEVPTWGSQVTLRSVIASIQLGFLFTFIVMRLNLTTGIIPSLNVAAGLLGFFSIKSWIYVTSIFGMSSQPFTRQENTIIQTSVVATCGIAFSSGYASYILGMTKNVADQGPALANTANNVLALHLPWMYAFLAAISFAGLFLILPLKKIMILDYKLTYPSGTATAKLINSLHMPKEAKLANEQAKTLFKWFSGSFIWAFFQWFFASLDGCGFASFPDFGLIAPVQKLYFNFSSTYVRVGMICPYSVNLSMLLGSILSWGIIWPLIEQQKGNWYNVDLKDSSSLSGLQGYKVFIVIAMILGDGLFHLVVVISKTLYNIIKTMRKKNSDKYVILVGGVTSSTNIMSEPAMNYDDQRRTEYFLKDQIPIWLGLVGYTGLAILSIIVVPFIFPSLKFYHIMIIYIVAPILAFCNSYGCGLTDWSLASNYGKLAIFVFGAWVGLNNGGVIASLAACGVMLSITGYLTLASPRSMFVSQLIGTCIGVILSPLVFWIFFYTIYPDLRQPGSPNPAPYGALCRGVALIAVEGISALPKNCLKLSIGFFALAIFLNIIKEVLVKRKCNAHEYVPSVTAMAIPFYLGSHYTIHMCVGSLYRFWREGNNKDEADVFIPAVASGLICGDSLWEMPASILPLTNVKPPMCTRFLSSATSKSGLMN</sequence>
<dbReference type="InterPro" id="IPR004813">
    <property type="entry name" value="OPT"/>
</dbReference>
<dbReference type="GO" id="GO:0035673">
    <property type="term" value="F:oligopeptide transmembrane transporter activity"/>
    <property type="evidence" value="ECO:0007669"/>
    <property type="project" value="InterPro"/>
</dbReference>
<feature type="transmembrane region" description="Helical" evidence="7">
    <location>
        <begin position="79"/>
        <end position="101"/>
    </location>
</feature>
<dbReference type="Pfam" id="PF03169">
    <property type="entry name" value="OPT"/>
    <property type="match status" value="1"/>
</dbReference>
<evidence type="ECO:0000313" key="9">
    <source>
        <dbReference type="Proteomes" id="UP001202328"/>
    </source>
</evidence>
<accession>A0AAD4S7R7</accession>
<evidence type="ECO:0000256" key="4">
    <source>
        <dbReference type="ARBA" id="ARBA00022692"/>
    </source>
</evidence>
<dbReference type="PANTHER" id="PTHR31645">
    <property type="entry name" value="OLIGOPEPTIDE TRANSPORTER YGL114W-RELATED"/>
    <property type="match status" value="1"/>
</dbReference>
<evidence type="ECO:0000256" key="3">
    <source>
        <dbReference type="ARBA" id="ARBA00022448"/>
    </source>
</evidence>
<evidence type="ECO:0000313" key="8">
    <source>
        <dbReference type="EMBL" id="KAI3872170.1"/>
    </source>
</evidence>
<evidence type="ECO:0000256" key="7">
    <source>
        <dbReference type="SAM" id="Phobius"/>
    </source>
</evidence>
<proteinExistence type="inferred from homology"/>
<dbReference type="AlphaFoldDB" id="A0AAD4S7R7"/>
<dbReference type="EMBL" id="JAJJMB010012966">
    <property type="protein sequence ID" value="KAI3872170.1"/>
    <property type="molecule type" value="Genomic_DNA"/>
</dbReference>
<feature type="transmembrane region" description="Helical" evidence="7">
    <location>
        <begin position="510"/>
        <end position="531"/>
    </location>
</feature>
<feature type="transmembrane region" description="Helical" evidence="7">
    <location>
        <begin position="246"/>
        <end position="264"/>
    </location>
</feature>
<feature type="transmembrane region" description="Helical" evidence="7">
    <location>
        <begin position="399"/>
        <end position="422"/>
    </location>
</feature>
<dbReference type="PANTHER" id="PTHR31645:SF20">
    <property type="entry name" value="METAL-NICOTIANAMINE TRANSPORTER YSL7"/>
    <property type="match status" value="1"/>
</dbReference>
<protein>
    <submittedName>
        <fullName evidence="8">Uncharacterized protein</fullName>
    </submittedName>
</protein>
<feature type="transmembrane region" description="Helical" evidence="7">
    <location>
        <begin position="276"/>
        <end position="300"/>
    </location>
</feature>
<keyword evidence="3" id="KW-0813">Transport</keyword>
<reference evidence="8" key="1">
    <citation type="submission" date="2022-04" db="EMBL/GenBank/DDBJ databases">
        <title>A functionally conserved STORR gene fusion in Papaver species that diverged 16.8 million years ago.</title>
        <authorList>
            <person name="Catania T."/>
        </authorList>
    </citation>
    <scope>NUCLEOTIDE SEQUENCE</scope>
    <source>
        <strain evidence="8">S-188037</strain>
    </source>
</reference>
<evidence type="ECO:0000256" key="1">
    <source>
        <dbReference type="ARBA" id="ARBA00004141"/>
    </source>
</evidence>
<keyword evidence="6 7" id="KW-0472">Membrane</keyword>
<comment type="similarity">
    <text evidence="2">Belongs to the YSL (TC 2.A.67.2) family.</text>
</comment>
<comment type="subcellular location">
    <subcellularLocation>
        <location evidence="1">Membrane</location>
        <topology evidence="1">Multi-pass membrane protein</topology>
    </subcellularLocation>
</comment>
<gene>
    <name evidence="8" type="ORF">MKW98_011662</name>
</gene>
<comment type="caution">
    <text evidence="8">The sequence shown here is derived from an EMBL/GenBank/DDBJ whole genome shotgun (WGS) entry which is preliminary data.</text>
</comment>
<feature type="transmembrane region" description="Helical" evidence="7">
    <location>
        <begin position="604"/>
        <end position="625"/>
    </location>
</feature>
<dbReference type="NCBIfam" id="TIGR00728">
    <property type="entry name" value="OPT_sfam"/>
    <property type="match status" value="1"/>
</dbReference>
<dbReference type="InterPro" id="IPR045035">
    <property type="entry name" value="YSL-like"/>
</dbReference>
<feature type="transmembrane region" description="Helical" evidence="7">
    <location>
        <begin position="113"/>
        <end position="135"/>
    </location>
</feature>
<evidence type="ECO:0000256" key="2">
    <source>
        <dbReference type="ARBA" id="ARBA00010276"/>
    </source>
</evidence>
<feature type="transmembrane region" description="Helical" evidence="7">
    <location>
        <begin position="428"/>
        <end position="447"/>
    </location>
</feature>
<evidence type="ECO:0000256" key="5">
    <source>
        <dbReference type="ARBA" id="ARBA00022989"/>
    </source>
</evidence>
<feature type="transmembrane region" description="Helical" evidence="7">
    <location>
        <begin position="45"/>
        <end position="67"/>
    </location>
</feature>
<keyword evidence="4 7" id="KW-0812">Transmembrane</keyword>
<feature type="transmembrane region" description="Helical" evidence="7">
    <location>
        <begin position="567"/>
        <end position="584"/>
    </location>
</feature>
<feature type="transmembrane region" description="Helical" evidence="7">
    <location>
        <begin position="162"/>
        <end position="181"/>
    </location>
</feature>
<keyword evidence="9" id="KW-1185">Reference proteome</keyword>
<dbReference type="Proteomes" id="UP001202328">
    <property type="component" value="Unassembled WGS sequence"/>
</dbReference>
<evidence type="ECO:0000256" key="6">
    <source>
        <dbReference type="ARBA" id="ARBA00023136"/>
    </source>
</evidence>
<keyword evidence="5 7" id="KW-1133">Transmembrane helix</keyword>
<organism evidence="8 9">
    <name type="scientific">Papaver atlanticum</name>
    <dbReference type="NCBI Taxonomy" id="357466"/>
    <lineage>
        <taxon>Eukaryota</taxon>
        <taxon>Viridiplantae</taxon>
        <taxon>Streptophyta</taxon>
        <taxon>Embryophyta</taxon>
        <taxon>Tracheophyta</taxon>
        <taxon>Spermatophyta</taxon>
        <taxon>Magnoliopsida</taxon>
        <taxon>Ranunculales</taxon>
        <taxon>Papaveraceae</taxon>
        <taxon>Papaveroideae</taxon>
        <taxon>Papaver</taxon>
    </lineage>
</organism>
<name>A0AAD4S7R7_9MAGN</name>
<dbReference type="GO" id="GO:0016020">
    <property type="term" value="C:membrane"/>
    <property type="evidence" value="ECO:0007669"/>
    <property type="project" value="UniProtKB-SubCell"/>
</dbReference>
<feature type="transmembrane region" description="Helical" evidence="7">
    <location>
        <begin position="326"/>
        <end position="350"/>
    </location>
</feature>